<proteinExistence type="predicted"/>
<dbReference type="Proteomes" id="UP001235513">
    <property type="component" value="Unassembled WGS sequence"/>
</dbReference>
<sequence length="38" mass="4334">MRNEIDQNNRTVTGITEIPEAVHQINKLQIAKVSCLKK</sequence>
<gene>
    <name evidence="1" type="ORF">J2T04_002336</name>
</gene>
<organism evidence="1 2">
    <name type="scientific">Chryseobacterium lathyri</name>
    <dbReference type="NCBI Taxonomy" id="395933"/>
    <lineage>
        <taxon>Bacteria</taxon>
        <taxon>Pseudomonadati</taxon>
        <taxon>Bacteroidota</taxon>
        <taxon>Flavobacteriia</taxon>
        <taxon>Flavobacteriales</taxon>
        <taxon>Weeksellaceae</taxon>
        <taxon>Chryseobacterium group</taxon>
        <taxon>Chryseobacterium</taxon>
    </lineage>
</organism>
<reference evidence="1 2" key="1">
    <citation type="submission" date="2023-07" db="EMBL/GenBank/DDBJ databases">
        <title>Sorghum-associated microbial communities from plants grown in Nebraska, USA.</title>
        <authorList>
            <person name="Schachtman D."/>
        </authorList>
    </citation>
    <scope>NUCLEOTIDE SEQUENCE [LARGE SCALE GENOMIC DNA]</scope>
    <source>
        <strain evidence="1 2">CC351</strain>
    </source>
</reference>
<dbReference type="EMBL" id="JAUSRL010000003">
    <property type="protein sequence ID" value="MDP9960452.1"/>
    <property type="molecule type" value="Genomic_DNA"/>
</dbReference>
<accession>A0ABT9SLY3</accession>
<protein>
    <submittedName>
        <fullName evidence="1">Uncharacterized protein</fullName>
    </submittedName>
</protein>
<evidence type="ECO:0000313" key="1">
    <source>
        <dbReference type="EMBL" id="MDP9960452.1"/>
    </source>
</evidence>
<keyword evidence="2" id="KW-1185">Reference proteome</keyword>
<name>A0ABT9SLY3_9FLAO</name>
<evidence type="ECO:0000313" key="2">
    <source>
        <dbReference type="Proteomes" id="UP001235513"/>
    </source>
</evidence>
<comment type="caution">
    <text evidence="1">The sequence shown here is derived from an EMBL/GenBank/DDBJ whole genome shotgun (WGS) entry which is preliminary data.</text>
</comment>